<dbReference type="AlphaFoldDB" id="A0A2T5BAW3"/>
<reference evidence="4 5" key="1">
    <citation type="submission" date="2018-04" db="EMBL/GenBank/DDBJ databases">
        <title>Genomic Encyclopedia of Type Strains, Phase IV (KMG-IV): sequencing the most valuable type-strain genomes for metagenomic binning, comparative biology and taxonomic classification.</title>
        <authorList>
            <person name="Goeker M."/>
        </authorList>
    </citation>
    <scope>NUCLEOTIDE SEQUENCE [LARGE SCALE GENOMIC DNA]</scope>
    <source>
        <strain evidence="4 5">DSM 7138</strain>
    </source>
</reference>
<dbReference type="RefSeq" id="WP_108002214.1">
    <property type="nucleotide sequence ID" value="NZ_JBHEEX010000009.1"/>
</dbReference>
<evidence type="ECO:0000256" key="1">
    <source>
        <dbReference type="ARBA" id="ARBA00023002"/>
    </source>
</evidence>
<evidence type="ECO:0000259" key="3">
    <source>
        <dbReference type="Pfam" id="PF00296"/>
    </source>
</evidence>
<dbReference type="EMBL" id="PZZZ01000003">
    <property type="protein sequence ID" value="PTM96130.1"/>
    <property type="molecule type" value="Genomic_DNA"/>
</dbReference>
<keyword evidence="2 4" id="KW-0503">Monooxygenase</keyword>
<protein>
    <submittedName>
        <fullName evidence="4">Alkanesulfonate monooxygenase SsuD/methylene tetrahydromethanopterin reductase-like flavin-dependent oxidoreductase (Luciferase family)</fullName>
    </submittedName>
</protein>
<evidence type="ECO:0000256" key="2">
    <source>
        <dbReference type="ARBA" id="ARBA00023033"/>
    </source>
</evidence>
<dbReference type="Gene3D" id="3.20.20.30">
    <property type="entry name" value="Luciferase-like domain"/>
    <property type="match status" value="1"/>
</dbReference>
<dbReference type="OrthoDB" id="9804736at2"/>
<gene>
    <name evidence="4" type="ORF">C7449_103144</name>
</gene>
<dbReference type="Proteomes" id="UP000241247">
    <property type="component" value="Unassembled WGS sequence"/>
</dbReference>
<dbReference type="PANTHER" id="PTHR30137">
    <property type="entry name" value="LUCIFERASE-LIKE MONOOXYGENASE"/>
    <property type="match status" value="1"/>
</dbReference>
<dbReference type="PANTHER" id="PTHR30137:SF8">
    <property type="entry name" value="BLR5498 PROTEIN"/>
    <property type="match status" value="1"/>
</dbReference>
<accession>A0A2T5BAW3</accession>
<name>A0A2T5BAW3_MYCDI</name>
<feature type="domain" description="Luciferase-like" evidence="3">
    <location>
        <begin position="1"/>
        <end position="314"/>
    </location>
</feature>
<proteinExistence type="predicted"/>
<dbReference type="InterPro" id="IPR050766">
    <property type="entry name" value="Bact_Lucif_Oxidored"/>
</dbReference>
<evidence type="ECO:0000313" key="4">
    <source>
        <dbReference type="EMBL" id="PTM96130.1"/>
    </source>
</evidence>
<keyword evidence="5" id="KW-1185">Reference proteome</keyword>
<dbReference type="Pfam" id="PF00296">
    <property type="entry name" value="Bac_luciferase"/>
    <property type="match status" value="1"/>
</dbReference>
<dbReference type="GO" id="GO:0004497">
    <property type="term" value="F:monooxygenase activity"/>
    <property type="evidence" value="ECO:0007669"/>
    <property type="project" value="UniProtKB-KW"/>
</dbReference>
<sequence>MKFAIVLNLDRFSEETPITVVWERLLEMLTIAEDGGFEMAFTAEHHTIETTIAPNPFQVLAHWAAHTKRIRLGTGVVSASYWHPIRLAGEAALCDIITGGRLELGIGRGSYQYEFDRMRPGIDQREGVAFMKELMPAVRALWRGDYAHSGEYWQFPTTTSVPKPLQSPEPPIWVAARDPGTFDWAVASGMNIMSTPLHAPHKEVEALMERFETTVARHPHVPRPKMMMLRRTSVYESAADWEVPITALTNYGRYFENLLKNVGTVRNGFPEPVDYSVVANKSDYAPESLLKNMMFGTPDEVIRKLRAYEALGIDYFLYGASFGQDYETMKRSLQLFTRHVMPAFSETNRTGGPASNAGRQTA</sequence>
<dbReference type="SUPFAM" id="SSF51679">
    <property type="entry name" value="Bacterial luciferase-like"/>
    <property type="match status" value="1"/>
</dbReference>
<dbReference type="InterPro" id="IPR036661">
    <property type="entry name" value="Luciferase-like_sf"/>
</dbReference>
<organism evidence="4 5">
    <name type="scientific">Mycoplana dimorpha</name>
    <dbReference type="NCBI Taxonomy" id="28320"/>
    <lineage>
        <taxon>Bacteria</taxon>
        <taxon>Pseudomonadati</taxon>
        <taxon>Pseudomonadota</taxon>
        <taxon>Alphaproteobacteria</taxon>
        <taxon>Hyphomicrobiales</taxon>
        <taxon>Rhizobiaceae</taxon>
        <taxon>Mycoplana</taxon>
    </lineage>
</organism>
<evidence type="ECO:0000313" key="5">
    <source>
        <dbReference type="Proteomes" id="UP000241247"/>
    </source>
</evidence>
<dbReference type="GO" id="GO:0005829">
    <property type="term" value="C:cytosol"/>
    <property type="evidence" value="ECO:0007669"/>
    <property type="project" value="TreeGrafter"/>
</dbReference>
<keyword evidence="1" id="KW-0560">Oxidoreductase</keyword>
<dbReference type="GO" id="GO:0016705">
    <property type="term" value="F:oxidoreductase activity, acting on paired donors, with incorporation or reduction of molecular oxygen"/>
    <property type="evidence" value="ECO:0007669"/>
    <property type="project" value="InterPro"/>
</dbReference>
<dbReference type="InterPro" id="IPR011251">
    <property type="entry name" value="Luciferase-like_dom"/>
</dbReference>
<comment type="caution">
    <text evidence="4">The sequence shown here is derived from an EMBL/GenBank/DDBJ whole genome shotgun (WGS) entry which is preliminary data.</text>
</comment>